<feature type="region of interest" description="Disordered" evidence="1">
    <location>
        <begin position="310"/>
        <end position="431"/>
    </location>
</feature>
<dbReference type="Proteomes" id="UP000199147">
    <property type="component" value="Unassembled WGS sequence"/>
</dbReference>
<accession>A0A0H5RZT5</accession>
<feature type="compositionally biased region" description="Acidic residues" evidence="1">
    <location>
        <begin position="334"/>
        <end position="343"/>
    </location>
</feature>
<name>A0A0H5RZT5_9MYCO</name>
<keyword evidence="2" id="KW-0732">Signal</keyword>
<feature type="compositionally biased region" description="Polar residues" evidence="1">
    <location>
        <begin position="344"/>
        <end position="354"/>
    </location>
</feature>
<reference evidence="4" key="1">
    <citation type="submission" date="2015-07" db="EMBL/GenBank/DDBJ databases">
        <authorList>
            <person name="Urmite Genomes"/>
        </authorList>
    </citation>
    <scope>NUCLEOTIDE SEQUENCE [LARGE SCALE GENOMIC DNA]</scope>
    <source>
        <strain evidence="4">type strain: ATCC 49404</strain>
    </source>
</reference>
<sequence precursor="true">MHTALRPFSTAAVALAATGALAISPVTASPPDVQVPAISSASVQLAASTFVDPVTRWMQVFEATSANLTEIGDYIEIFPQNSFQGLQDLLQAKLQAYGNDLFGSLPQVAEGLQQWAATTLSAGLQTAFEQAASGQPQAAVTTFRSTVMSLISTSSPLFGLKGFLTVPIQIMQDVVDLSYSLTAPIQLLSVVNPVLNLAWSPIVSASMTAQKLVDAVEAGDALGALGAVLNAPADAADHFLNSPGGLVEAQRRGTTSIIQGGLLVTLLIRVPRAILTSVKPPATATASVANADVASGTMVSLNTTAPAELPAASGETVEAHEPAAVDPASKADTVDDSTTEDDASTVTVSSNGATDLSAGNKAVPGKTGTTSTRPAQQLRASVETAASQVTKGLTDIRDGIEKSVSGLKAGVKKASEGKTRAESNESDGDNS</sequence>
<organism evidence="3 4">
    <name type="scientific">Mycolicibacterium neworleansense</name>
    <dbReference type="NCBI Taxonomy" id="146018"/>
    <lineage>
        <taxon>Bacteria</taxon>
        <taxon>Bacillati</taxon>
        <taxon>Actinomycetota</taxon>
        <taxon>Actinomycetes</taxon>
        <taxon>Mycobacteriales</taxon>
        <taxon>Mycobacteriaceae</taxon>
        <taxon>Mycolicibacterium</taxon>
    </lineage>
</organism>
<gene>
    <name evidence="3" type="ORF">BN2156_05982</name>
</gene>
<feature type="signal peptide" evidence="2">
    <location>
        <begin position="1"/>
        <end position="28"/>
    </location>
</feature>
<evidence type="ECO:0000256" key="2">
    <source>
        <dbReference type="SAM" id="SignalP"/>
    </source>
</evidence>
<evidence type="ECO:0000313" key="3">
    <source>
        <dbReference type="EMBL" id="CRZ19067.1"/>
    </source>
</evidence>
<feature type="compositionally biased region" description="Basic and acidic residues" evidence="1">
    <location>
        <begin position="413"/>
        <end position="423"/>
    </location>
</feature>
<protein>
    <submittedName>
        <fullName evidence="3">PE-PGRS family protein</fullName>
    </submittedName>
</protein>
<evidence type="ECO:0000313" key="4">
    <source>
        <dbReference type="Proteomes" id="UP000199147"/>
    </source>
</evidence>
<feature type="compositionally biased region" description="Polar residues" evidence="1">
    <location>
        <begin position="367"/>
        <end position="391"/>
    </location>
</feature>
<keyword evidence="4" id="KW-1185">Reference proteome</keyword>
<evidence type="ECO:0000256" key="1">
    <source>
        <dbReference type="SAM" id="MobiDB-lite"/>
    </source>
</evidence>
<dbReference type="EMBL" id="CWKH01000003">
    <property type="protein sequence ID" value="CRZ19067.1"/>
    <property type="molecule type" value="Genomic_DNA"/>
</dbReference>
<proteinExistence type="predicted"/>
<feature type="chain" id="PRO_5005223708" evidence="2">
    <location>
        <begin position="29"/>
        <end position="431"/>
    </location>
</feature>
<dbReference type="AlphaFoldDB" id="A0A0H5RZT5"/>